<dbReference type="EMBL" id="AP014862">
    <property type="protein sequence ID" value="BAU72842.1"/>
    <property type="molecule type" value="Genomic_DNA"/>
</dbReference>
<sequence length="57" mass="6144">MKKKSKLCLLLIAGAFAAAYLGIITRPLPPPLALHQLCTASYQPCYMPVPTFASLLP</sequence>
<protein>
    <submittedName>
        <fullName evidence="1">Uncharacterized protein</fullName>
    </submittedName>
</protein>
<keyword evidence="2" id="KW-1185">Reference proteome</keyword>
<accession>A0AAD1BX74</accession>
<dbReference type="AlphaFoldDB" id="A0AAD1BX74"/>
<evidence type="ECO:0000313" key="1">
    <source>
        <dbReference type="EMBL" id="BAU72842.1"/>
    </source>
</evidence>
<evidence type="ECO:0000313" key="2">
    <source>
        <dbReference type="Proteomes" id="UP000218554"/>
    </source>
</evidence>
<dbReference type="RefSeq" id="WP_003448937.1">
    <property type="nucleotide sequence ID" value="NZ_AJMR01000048.1"/>
</dbReference>
<gene>
    <name evidence="1" type="ORF">KF707C_11540</name>
</gene>
<reference evidence="2" key="1">
    <citation type="submission" date="2015-05" db="EMBL/GenBank/DDBJ databases">
        <title>Draft genome sequencing of a biphenyl-degrading bacterium, Pseudomonas balearica KF707 (=NBRC110670).</title>
        <authorList>
            <person name="Kimura N."/>
            <person name="Hirose J."/>
            <person name="Watanabe T."/>
            <person name="Suenaga H."/>
            <person name="Fujihara H."/>
            <person name="Noguchi M."/>
            <person name="Hashimoto M."/>
            <person name="Shimodaira J."/>
            <person name="Tsuchikane K."/>
            <person name="Hosoyama A."/>
            <person name="Yamazoe A."/>
            <person name="Fujita N."/>
            <person name="Furukawa K."/>
        </authorList>
    </citation>
    <scope>NUCLEOTIDE SEQUENCE [LARGE SCALE GENOMIC DNA]</scope>
    <source>
        <strain evidence="2">DSM 10086 / NBRC 110670 / KF707</strain>
    </source>
</reference>
<dbReference type="Proteomes" id="UP000218554">
    <property type="component" value="Chromosome"/>
</dbReference>
<dbReference type="KEGG" id="pfuw:KF707C_11540"/>
<reference evidence="1 2" key="2">
    <citation type="journal article" date="2017" name="Int. J. Syst. Evol. Microbiol.">
        <title>Pseudomonas furukawaii sp. nov., a polychlorinated biphenyl-degrading bacterium isolated from biphenyl-contaminated soil in Japan.</title>
        <authorList>
            <person name="Kimura N."/>
            <person name="Watanabe T."/>
            <person name="Suenaga H."/>
            <person name="Fujihara H."/>
            <person name="Futagami T."/>
            <person name="Goto M."/>
            <person name="Hanada S."/>
            <person name="Hirose J."/>
        </authorList>
    </citation>
    <scope>NUCLEOTIDE SEQUENCE [LARGE SCALE GENOMIC DNA]</scope>
    <source>
        <strain evidence="2">DSM 10086 / NBRC 110670 / KF707</strain>
    </source>
</reference>
<organism evidence="1 2">
    <name type="scientific">Metapseudomonas furukawaii</name>
    <name type="common">Pseudomonas furukawaii</name>
    <dbReference type="NCBI Taxonomy" id="1149133"/>
    <lineage>
        <taxon>Bacteria</taxon>
        <taxon>Pseudomonadati</taxon>
        <taxon>Pseudomonadota</taxon>
        <taxon>Gammaproteobacteria</taxon>
        <taxon>Pseudomonadales</taxon>
        <taxon>Pseudomonadaceae</taxon>
        <taxon>Metapseudomonas</taxon>
    </lineage>
</organism>
<name>A0AAD1BX74_METFU</name>
<proteinExistence type="predicted"/>